<dbReference type="Gene3D" id="3.40.50.1820">
    <property type="entry name" value="alpha/beta hydrolase"/>
    <property type="match status" value="1"/>
</dbReference>
<dbReference type="InterPro" id="IPR029058">
    <property type="entry name" value="AB_hydrolase_fold"/>
</dbReference>
<dbReference type="SUPFAM" id="SSF53474">
    <property type="entry name" value="alpha/beta-Hydrolases"/>
    <property type="match status" value="1"/>
</dbReference>
<dbReference type="PANTHER" id="PTHR43194">
    <property type="entry name" value="HYDROLASE ALPHA/BETA FOLD FAMILY"/>
    <property type="match status" value="1"/>
</dbReference>
<dbReference type="OrthoDB" id="7172093at2"/>
<dbReference type="GO" id="GO:0016787">
    <property type="term" value="F:hydrolase activity"/>
    <property type="evidence" value="ECO:0007669"/>
    <property type="project" value="UniProtKB-KW"/>
</dbReference>
<comment type="caution">
    <text evidence="2">The sequence shown here is derived from an EMBL/GenBank/DDBJ whole genome shotgun (WGS) entry which is preliminary data.</text>
</comment>
<evidence type="ECO:0000313" key="2">
    <source>
        <dbReference type="EMBL" id="RHW19444.1"/>
    </source>
</evidence>
<evidence type="ECO:0000259" key="1">
    <source>
        <dbReference type="Pfam" id="PF12697"/>
    </source>
</evidence>
<sequence length="259" mass="27719">MEHISVISIGEGEPVVLIPGLSSPRAVWDGIAPELARTHRVLLVQVNGFAGDDPGANVKPGVLDGVIADLDKLIAREKLEKPAIIGHSMGGLVGMMLASRHPDRVGRLMVVDALPFIGTLFGAKDVAGIIARSEQMRDMMLAAKRMPTPVTTDPGGIWSNTPEGRIRIANWSAKTDARVSAQAMHEVMTTDIRPELAKIAARPFTVLYATGGGPQATAIWQREYAGSPATLVAVPDSYHFVMLDQPTRFAAEVEAFLAQ</sequence>
<evidence type="ECO:0000313" key="3">
    <source>
        <dbReference type="Proteomes" id="UP000266693"/>
    </source>
</evidence>
<dbReference type="PRINTS" id="PR00111">
    <property type="entry name" value="ABHYDROLASE"/>
</dbReference>
<keyword evidence="3" id="KW-1185">Reference proteome</keyword>
<dbReference type="InterPro" id="IPR050228">
    <property type="entry name" value="Carboxylesterase_BioH"/>
</dbReference>
<dbReference type="PANTHER" id="PTHR43194:SF2">
    <property type="entry name" value="PEROXISOMAL MEMBRANE PROTEIN LPX1"/>
    <property type="match status" value="1"/>
</dbReference>
<dbReference type="EMBL" id="QWLV01000001">
    <property type="protein sequence ID" value="RHW19444.1"/>
    <property type="molecule type" value="Genomic_DNA"/>
</dbReference>
<protein>
    <submittedName>
        <fullName evidence="2">Alpha/beta hydrolase</fullName>
    </submittedName>
</protein>
<reference evidence="2 3" key="1">
    <citation type="submission" date="2018-08" db="EMBL/GenBank/DDBJ databases">
        <title>The multiple taxonomic identification of Sphingomonas gilva.</title>
        <authorList>
            <person name="Zhu D."/>
            <person name="Zheng S."/>
        </authorList>
    </citation>
    <scope>NUCLEOTIDE SEQUENCE [LARGE SCALE GENOMIC DNA]</scope>
    <source>
        <strain evidence="2 3">ZDH117</strain>
    </source>
</reference>
<dbReference type="AlphaFoldDB" id="A0A396RS01"/>
<dbReference type="Pfam" id="PF12697">
    <property type="entry name" value="Abhydrolase_6"/>
    <property type="match status" value="1"/>
</dbReference>
<gene>
    <name evidence="2" type="ORF">D1610_02350</name>
</gene>
<accession>A0A396RS01</accession>
<dbReference type="Proteomes" id="UP000266693">
    <property type="component" value="Unassembled WGS sequence"/>
</dbReference>
<proteinExistence type="predicted"/>
<dbReference type="InterPro" id="IPR000073">
    <property type="entry name" value="AB_hydrolase_1"/>
</dbReference>
<feature type="domain" description="AB hydrolase-1" evidence="1">
    <location>
        <begin position="15"/>
        <end position="251"/>
    </location>
</feature>
<organism evidence="2 3">
    <name type="scientific">Sphingomonas gilva</name>
    <dbReference type="NCBI Taxonomy" id="2305907"/>
    <lineage>
        <taxon>Bacteria</taxon>
        <taxon>Pseudomonadati</taxon>
        <taxon>Pseudomonadota</taxon>
        <taxon>Alphaproteobacteria</taxon>
        <taxon>Sphingomonadales</taxon>
        <taxon>Sphingomonadaceae</taxon>
        <taxon>Sphingomonas</taxon>
    </lineage>
</organism>
<keyword evidence="2" id="KW-0378">Hydrolase</keyword>
<name>A0A396RS01_9SPHN</name>